<dbReference type="EMBL" id="BGPR01004510">
    <property type="protein sequence ID" value="GBN00343.1"/>
    <property type="molecule type" value="Genomic_DNA"/>
</dbReference>
<evidence type="ECO:0000259" key="2">
    <source>
        <dbReference type="PROSITE" id="PS50158"/>
    </source>
</evidence>
<dbReference type="PANTHER" id="PTHR46888:SF1">
    <property type="entry name" value="RIBONUCLEASE H"/>
    <property type="match status" value="1"/>
</dbReference>
<keyword evidence="1" id="KW-0479">Metal-binding</keyword>
<dbReference type="AlphaFoldDB" id="A0A4Y2KG03"/>
<keyword evidence="4" id="KW-1185">Reference proteome</keyword>
<comment type="caution">
    <text evidence="3">The sequence shown here is derived from an EMBL/GenBank/DDBJ whole genome shotgun (WGS) entry which is preliminary data.</text>
</comment>
<proteinExistence type="predicted"/>
<dbReference type="OrthoDB" id="8963689at2759"/>
<reference evidence="3 4" key="1">
    <citation type="journal article" date="2019" name="Sci. Rep.">
        <title>Orb-weaving spider Araneus ventricosus genome elucidates the spidroin gene catalogue.</title>
        <authorList>
            <person name="Kono N."/>
            <person name="Nakamura H."/>
            <person name="Ohtoshi R."/>
            <person name="Moran D.A.P."/>
            <person name="Shinohara A."/>
            <person name="Yoshida Y."/>
            <person name="Fujiwara M."/>
            <person name="Mori M."/>
            <person name="Tomita M."/>
            <person name="Arakawa K."/>
        </authorList>
    </citation>
    <scope>NUCLEOTIDE SEQUENCE [LARGE SCALE GENOMIC DNA]</scope>
</reference>
<evidence type="ECO:0000313" key="4">
    <source>
        <dbReference type="Proteomes" id="UP000499080"/>
    </source>
</evidence>
<dbReference type="GO" id="GO:0008270">
    <property type="term" value="F:zinc ion binding"/>
    <property type="evidence" value="ECO:0007669"/>
    <property type="project" value="UniProtKB-KW"/>
</dbReference>
<evidence type="ECO:0000313" key="3">
    <source>
        <dbReference type="EMBL" id="GBN00343.1"/>
    </source>
</evidence>
<organism evidence="3 4">
    <name type="scientific">Araneus ventricosus</name>
    <name type="common">Orbweaver spider</name>
    <name type="synonym">Epeira ventricosa</name>
    <dbReference type="NCBI Taxonomy" id="182803"/>
    <lineage>
        <taxon>Eukaryota</taxon>
        <taxon>Metazoa</taxon>
        <taxon>Ecdysozoa</taxon>
        <taxon>Arthropoda</taxon>
        <taxon>Chelicerata</taxon>
        <taxon>Arachnida</taxon>
        <taxon>Araneae</taxon>
        <taxon>Araneomorphae</taxon>
        <taxon>Entelegynae</taxon>
        <taxon>Araneoidea</taxon>
        <taxon>Araneidae</taxon>
        <taxon>Araneus</taxon>
    </lineage>
</organism>
<protein>
    <recommendedName>
        <fullName evidence="2">CCHC-type domain-containing protein</fullName>
    </recommendedName>
</protein>
<dbReference type="GO" id="GO:0003676">
    <property type="term" value="F:nucleic acid binding"/>
    <property type="evidence" value="ECO:0007669"/>
    <property type="project" value="InterPro"/>
</dbReference>
<feature type="domain" description="CCHC-type" evidence="2">
    <location>
        <begin position="230"/>
        <end position="245"/>
    </location>
</feature>
<gene>
    <name evidence="3" type="ORF">AVEN_270115_1</name>
</gene>
<evidence type="ECO:0000256" key="1">
    <source>
        <dbReference type="PROSITE-ProRule" id="PRU00047"/>
    </source>
</evidence>
<dbReference type="PANTHER" id="PTHR46888">
    <property type="entry name" value="ZINC KNUCKLE DOMAINCONTAINING PROTEIN-RELATED"/>
    <property type="match status" value="1"/>
</dbReference>
<name>A0A4Y2KG03_ARAVE</name>
<dbReference type="Proteomes" id="UP000499080">
    <property type="component" value="Unassembled WGS sequence"/>
</dbReference>
<accession>A0A4Y2KG03</accession>
<dbReference type="PROSITE" id="PS50158">
    <property type="entry name" value="ZF_CCHC"/>
    <property type="match status" value="1"/>
</dbReference>
<keyword evidence="1" id="KW-0862">Zinc</keyword>
<sequence>MTSQARRTSAAWWSESKSESFDSNPLQVFELQANRLKINKADWVSQLIPLLPSDVVQIIAREPEKESSDYDYVKELLLRRFKLSAETFRLRFMQQQKKKPEGSWRDLAFELRSFLEEWLEGLSVKDFDSLKDLMVMVSDQMKRRAGVGTREHFIDSWSKIASSSKLADILDEYDSVRGNKNTATLPGVDKKRASLHFEKKGAPFHKTNTEYKRPVSPRDRKQEHPERCHCFECGSTQHLRVQCPKINQKKNRARVNHMAGRRMEATNPSERTPEAREDVVESLPSPGSILTARLKASEKETVQTSPLQKIQVKVGTKTFEGFNQDAFLVYSSTR</sequence>
<dbReference type="InterPro" id="IPR001878">
    <property type="entry name" value="Znf_CCHC"/>
</dbReference>
<keyword evidence="1" id="KW-0863">Zinc-finger</keyword>